<evidence type="ECO:0000256" key="1">
    <source>
        <dbReference type="ARBA" id="ARBA00004141"/>
    </source>
</evidence>
<sequence>IDHRTGTIFGISISLIINNLATIMQRADEKLIPSTAKELREAFHANLSDIGFLSFIRNIFQGVASPLAGLLAISYYRHAVFAFGSFCWVISTVGTGVSRYFIQLNGYILIIGLGYLGAAVNGVEHAIVYPVLQSIIADSFKDSSRGFGFGLWNLIGTVGGIGGTVMPTIMAGHVISGISGWRCAYLLSATLSTMIGLLVFFFVTDPREKKTCSSINPYHQRYLKS</sequence>
<feature type="transmembrane region" description="Helical" evidence="7">
    <location>
        <begin position="152"/>
        <end position="178"/>
    </location>
</feature>
<dbReference type="GO" id="GO:0022857">
    <property type="term" value="F:transmembrane transporter activity"/>
    <property type="evidence" value="ECO:0007669"/>
    <property type="project" value="InterPro"/>
</dbReference>
<evidence type="ECO:0000256" key="2">
    <source>
        <dbReference type="ARBA" id="ARBA00022448"/>
    </source>
</evidence>
<dbReference type="PANTHER" id="PTHR23505">
    <property type="entry name" value="SPINSTER"/>
    <property type="match status" value="1"/>
</dbReference>
<dbReference type="SUPFAM" id="SSF103473">
    <property type="entry name" value="MFS general substrate transporter"/>
    <property type="match status" value="1"/>
</dbReference>
<protein>
    <submittedName>
        <fullName evidence="9">(rape) hypothetical protein</fullName>
    </submittedName>
</protein>
<reference evidence="9" key="1">
    <citation type="submission" date="2021-01" db="EMBL/GenBank/DDBJ databases">
        <authorList>
            <consortium name="Genoscope - CEA"/>
            <person name="William W."/>
        </authorList>
    </citation>
    <scope>NUCLEOTIDE SEQUENCE</scope>
</reference>
<comment type="similarity">
    <text evidence="6">Belongs to the major facilitator superfamily. Spinster (TC 2.A.1.49) family.</text>
</comment>
<keyword evidence="4 7" id="KW-1133">Transmembrane helix</keyword>
<evidence type="ECO:0000256" key="7">
    <source>
        <dbReference type="SAM" id="Phobius"/>
    </source>
</evidence>
<dbReference type="InterPro" id="IPR036259">
    <property type="entry name" value="MFS_trans_sf"/>
</dbReference>
<dbReference type="InterPro" id="IPR011701">
    <property type="entry name" value="MFS"/>
</dbReference>
<proteinExistence type="inferred from homology"/>
<feature type="transmembrane region" description="Helical" evidence="7">
    <location>
        <begin position="50"/>
        <end position="73"/>
    </location>
</feature>
<feature type="transmembrane region" description="Helical" evidence="7">
    <location>
        <begin position="184"/>
        <end position="203"/>
    </location>
</feature>
<evidence type="ECO:0000256" key="3">
    <source>
        <dbReference type="ARBA" id="ARBA00022692"/>
    </source>
</evidence>
<evidence type="ECO:0000256" key="6">
    <source>
        <dbReference type="ARBA" id="ARBA00024338"/>
    </source>
</evidence>
<evidence type="ECO:0000256" key="5">
    <source>
        <dbReference type="ARBA" id="ARBA00023136"/>
    </source>
</evidence>
<dbReference type="InterPro" id="IPR020846">
    <property type="entry name" value="MFS_dom"/>
</dbReference>
<dbReference type="InterPro" id="IPR044770">
    <property type="entry name" value="MFS_spinster-like"/>
</dbReference>
<dbReference type="Proteomes" id="UP001295469">
    <property type="component" value="Chromosome C07"/>
</dbReference>
<organism evidence="9">
    <name type="scientific">Brassica napus</name>
    <name type="common">Rape</name>
    <dbReference type="NCBI Taxonomy" id="3708"/>
    <lineage>
        <taxon>Eukaryota</taxon>
        <taxon>Viridiplantae</taxon>
        <taxon>Streptophyta</taxon>
        <taxon>Embryophyta</taxon>
        <taxon>Tracheophyta</taxon>
        <taxon>Spermatophyta</taxon>
        <taxon>Magnoliopsida</taxon>
        <taxon>eudicotyledons</taxon>
        <taxon>Gunneridae</taxon>
        <taxon>Pentapetalae</taxon>
        <taxon>rosids</taxon>
        <taxon>malvids</taxon>
        <taxon>Brassicales</taxon>
        <taxon>Brassicaceae</taxon>
        <taxon>Brassiceae</taxon>
        <taxon>Brassica</taxon>
    </lineage>
</organism>
<dbReference type="EMBL" id="HG994371">
    <property type="protein sequence ID" value="CAF1949635.1"/>
    <property type="molecule type" value="Genomic_DNA"/>
</dbReference>
<dbReference type="PANTHER" id="PTHR23505:SF55">
    <property type="entry name" value="MAJOR FACILITATOR SUPERFAMILY PROTEIN"/>
    <property type="match status" value="1"/>
</dbReference>
<keyword evidence="2" id="KW-0813">Transport</keyword>
<name>A0A816LZ52_BRANA</name>
<dbReference type="AlphaFoldDB" id="A0A816LZ52"/>
<feature type="domain" description="Major facilitator superfamily (MFS) profile" evidence="8">
    <location>
        <begin position="14"/>
        <end position="225"/>
    </location>
</feature>
<feature type="transmembrane region" description="Helical" evidence="7">
    <location>
        <begin position="108"/>
        <end position="132"/>
    </location>
</feature>
<dbReference type="Pfam" id="PF07690">
    <property type="entry name" value="MFS_1"/>
    <property type="match status" value="1"/>
</dbReference>
<evidence type="ECO:0000256" key="4">
    <source>
        <dbReference type="ARBA" id="ARBA00022989"/>
    </source>
</evidence>
<accession>A0A816LZ52</accession>
<keyword evidence="3 7" id="KW-0812">Transmembrane</keyword>
<comment type="subcellular location">
    <subcellularLocation>
        <location evidence="1">Membrane</location>
        <topology evidence="1">Multi-pass membrane protein</topology>
    </subcellularLocation>
</comment>
<dbReference type="GO" id="GO:0016020">
    <property type="term" value="C:membrane"/>
    <property type="evidence" value="ECO:0007669"/>
    <property type="project" value="UniProtKB-SubCell"/>
</dbReference>
<dbReference type="Gene3D" id="1.20.1250.20">
    <property type="entry name" value="MFS general substrate transporter like domains"/>
    <property type="match status" value="1"/>
</dbReference>
<dbReference type="PROSITE" id="PS50850">
    <property type="entry name" value="MFS"/>
    <property type="match status" value="1"/>
</dbReference>
<feature type="transmembrane region" description="Helical" evidence="7">
    <location>
        <begin position="80"/>
        <end position="102"/>
    </location>
</feature>
<gene>
    <name evidence="9" type="ORF">DARMORV10_C07P04140.1</name>
</gene>
<keyword evidence="5 7" id="KW-0472">Membrane</keyword>
<evidence type="ECO:0000259" key="8">
    <source>
        <dbReference type="PROSITE" id="PS50850"/>
    </source>
</evidence>
<feature type="non-terminal residue" evidence="9">
    <location>
        <position position="225"/>
    </location>
</feature>
<evidence type="ECO:0000313" key="9">
    <source>
        <dbReference type="EMBL" id="CAF1949635.1"/>
    </source>
</evidence>